<dbReference type="Proteomes" id="UP000322887">
    <property type="component" value="Chromosome"/>
</dbReference>
<reference evidence="1 2" key="1">
    <citation type="submission" date="2019-08" db="EMBL/GenBank/DDBJ databases">
        <title>Deep-cultivation of Planctomycetes and their phenomic and genomic characterization uncovers novel biology.</title>
        <authorList>
            <person name="Wiegand S."/>
            <person name="Jogler M."/>
            <person name="Boedeker C."/>
            <person name="Pinto D."/>
            <person name="Vollmers J."/>
            <person name="Rivas-Marin E."/>
            <person name="Kohn T."/>
            <person name="Peeters S.H."/>
            <person name="Heuer A."/>
            <person name="Rast P."/>
            <person name="Oberbeckmann S."/>
            <person name="Bunk B."/>
            <person name="Jeske O."/>
            <person name="Meyerdierks A."/>
            <person name="Storesund J.E."/>
            <person name="Kallscheuer N."/>
            <person name="Luecker S."/>
            <person name="Lage O.M."/>
            <person name="Pohl T."/>
            <person name="Merkel B.J."/>
            <person name="Hornburger P."/>
            <person name="Mueller R.-W."/>
            <person name="Bruemmer F."/>
            <person name="Labrenz M."/>
            <person name="Spormann A.M."/>
            <person name="Op den Camp H."/>
            <person name="Overmann J."/>
            <person name="Amann R."/>
            <person name="Jetten M.S.M."/>
            <person name="Mascher T."/>
            <person name="Medema M.H."/>
            <person name="Devos D.P."/>
            <person name="Kaster A.-K."/>
            <person name="Ovreas L."/>
            <person name="Rohde M."/>
            <person name="Galperin M.Y."/>
            <person name="Jogler C."/>
        </authorList>
    </citation>
    <scope>NUCLEOTIDE SEQUENCE [LARGE SCALE GENOMIC DNA]</scope>
    <source>
        <strain evidence="1 2">DSM 8797</strain>
    </source>
</reference>
<proteinExistence type="predicted"/>
<evidence type="ECO:0000313" key="1">
    <source>
        <dbReference type="EMBL" id="QEG18952.1"/>
    </source>
</evidence>
<organism evidence="1 2">
    <name type="scientific">Gimesia maris</name>
    <dbReference type="NCBI Taxonomy" id="122"/>
    <lineage>
        <taxon>Bacteria</taxon>
        <taxon>Pseudomonadati</taxon>
        <taxon>Planctomycetota</taxon>
        <taxon>Planctomycetia</taxon>
        <taxon>Planctomycetales</taxon>
        <taxon>Planctomycetaceae</taxon>
        <taxon>Gimesia</taxon>
    </lineage>
</organism>
<evidence type="ECO:0000313" key="2">
    <source>
        <dbReference type="Proteomes" id="UP000322887"/>
    </source>
</evidence>
<sequence length="99" mass="11336">MSRAGSDVDYVLSFGKHKGMKIKDVPPDYLNWIMKTISSGEFSGGLADTLRAAILQLRADDILQEDKRSRARRRKTALRFQRGRGNSAINLWTQNKRKR</sequence>
<name>A0ABX5YTQ2_9PLAN</name>
<keyword evidence="2" id="KW-1185">Reference proteome</keyword>
<protein>
    <submittedName>
        <fullName evidence="1">Uncharacterized protein</fullName>
    </submittedName>
</protein>
<accession>A0ABX5YTQ2</accession>
<dbReference type="Pfam" id="PF12843">
    <property type="entry name" value="QSregVF_b"/>
    <property type="match status" value="1"/>
</dbReference>
<dbReference type="EMBL" id="CP042910">
    <property type="protein sequence ID" value="QEG18952.1"/>
    <property type="molecule type" value="Genomic_DNA"/>
</dbReference>
<dbReference type="InterPro" id="IPR024530">
    <property type="entry name" value="QSregVF_b"/>
</dbReference>
<gene>
    <name evidence="1" type="ORF">GmarT_48470</name>
</gene>